<organism evidence="3 4">
    <name type="scientific">Rehmannia glutinosa</name>
    <name type="common">Chinese foxglove</name>
    <dbReference type="NCBI Taxonomy" id="99300"/>
    <lineage>
        <taxon>Eukaryota</taxon>
        <taxon>Viridiplantae</taxon>
        <taxon>Streptophyta</taxon>
        <taxon>Embryophyta</taxon>
        <taxon>Tracheophyta</taxon>
        <taxon>Spermatophyta</taxon>
        <taxon>Magnoliopsida</taxon>
        <taxon>eudicotyledons</taxon>
        <taxon>Gunneridae</taxon>
        <taxon>Pentapetalae</taxon>
        <taxon>asterids</taxon>
        <taxon>lamiids</taxon>
        <taxon>Lamiales</taxon>
        <taxon>Orobanchaceae</taxon>
        <taxon>Rehmannieae</taxon>
        <taxon>Rehmannia</taxon>
    </lineage>
</organism>
<proteinExistence type="predicted"/>
<evidence type="ECO:0000259" key="2">
    <source>
        <dbReference type="PROSITE" id="PS51485"/>
    </source>
</evidence>
<accession>A0ABR0UQX1</accession>
<name>A0ABR0UQX1_REHGL</name>
<dbReference type="EMBL" id="JABTTQ020002327">
    <property type="protein sequence ID" value="KAK6124679.1"/>
    <property type="molecule type" value="Genomic_DNA"/>
</dbReference>
<dbReference type="PANTHER" id="PTHR33021">
    <property type="entry name" value="BLUE COPPER PROTEIN"/>
    <property type="match status" value="1"/>
</dbReference>
<protein>
    <recommendedName>
        <fullName evidence="2">Phytocyanin domain-containing protein</fullName>
    </recommendedName>
</protein>
<dbReference type="PROSITE" id="PS51485">
    <property type="entry name" value="PHYTOCYANIN"/>
    <property type="match status" value="1"/>
</dbReference>
<evidence type="ECO:0000256" key="1">
    <source>
        <dbReference type="SAM" id="MobiDB-lite"/>
    </source>
</evidence>
<keyword evidence="4" id="KW-1185">Reference proteome</keyword>
<dbReference type="Gene3D" id="2.60.40.420">
    <property type="entry name" value="Cupredoxins - blue copper proteins"/>
    <property type="match status" value="1"/>
</dbReference>
<reference evidence="3 4" key="1">
    <citation type="journal article" date="2021" name="Comput. Struct. Biotechnol. J.">
        <title>De novo genome assembly of the potent medicinal plant Rehmannia glutinosa using nanopore technology.</title>
        <authorList>
            <person name="Ma L."/>
            <person name="Dong C."/>
            <person name="Song C."/>
            <person name="Wang X."/>
            <person name="Zheng X."/>
            <person name="Niu Y."/>
            <person name="Chen S."/>
            <person name="Feng W."/>
        </authorList>
    </citation>
    <scope>NUCLEOTIDE SEQUENCE [LARGE SCALE GENOMIC DNA]</scope>
    <source>
        <strain evidence="3">DH-2019</strain>
    </source>
</reference>
<dbReference type="InterPro" id="IPR003245">
    <property type="entry name" value="Phytocyanin_dom"/>
</dbReference>
<feature type="compositionally biased region" description="Pro residues" evidence="1">
    <location>
        <begin position="97"/>
        <end position="110"/>
    </location>
</feature>
<evidence type="ECO:0000313" key="4">
    <source>
        <dbReference type="Proteomes" id="UP001318860"/>
    </source>
</evidence>
<dbReference type="InterPro" id="IPR039391">
    <property type="entry name" value="Phytocyanin-like"/>
</dbReference>
<dbReference type="InterPro" id="IPR008972">
    <property type="entry name" value="Cupredoxin"/>
</dbReference>
<dbReference type="Pfam" id="PF02298">
    <property type="entry name" value="Cu_bind_like"/>
    <property type="match status" value="1"/>
</dbReference>
<evidence type="ECO:0000313" key="3">
    <source>
        <dbReference type="EMBL" id="KAK6124679.1"/>
    </source>
</evidence>
<dbReference type="SUPFAM" id="SSF49503">
    <property type="entry name" value="Cupredoxins"/>
    <property type="match status" value="1"/>
</dbReference>
<gene>
    <name evidence="3" type="ORF">DH2020_041583</name>
</gene>
<dbReference type="PANTHER" id="PTHR33021:SF189">
    <property type="entry name" value="CUCUMBER PEELING CUPREDOXIN-LIKE"/>
    <property type="match status" value="1"/>
</dbReference>
<dbReference type="Proteomes" id="UP001318860">
    <property type="component" value="Unassembled WGS sequence"/>
</dbReference>
<feature type="region of interest" description="Disordered" evidence="1">
    <location>
        <begin position="87"/>
        <end position="135"/>
    </location>
</feature>
<comment type="caution">
    <text evidence="3">The sequence shown here is derived from an EMBL/GenBank/DDBJ whole genome shotgun (WGS) entry which is preliminary data.</text>
</comment>
<feature type="domain" description="Phytocyanin" evidence="2">
    <location>
        <begin position="1"/>
        <end position="86"/>
    </location>
</feature>
<sequence>MGWDIPSNTSVSYSNWVSGKTFMVGDILGTFVTNQHDVLRVPQASYNACTQDNAIGSIITTGDHHYICTFGRHCQFGQRLAITVSSSTPGGVANPPMTAPPTTPTTPATPSPVSTQPEACPAAARVPLAGPPPPDSASTSLAGNYLLILLSAAIAVIF</sequence>